<dbReference type="GO" id="GO:0005576">
    <property type="term" value="C:extracellular region"/>
    <property type="evidence" value="ECO:0007669"/>
    <property type="project" value="UniProtKB-SubCell"/>
</dbReference>
<evidence type="ECO:0000313" key="4">
    <source>
        <dbReference type="EMBL" id="SUS05945.1"/>
    </source>
</evidence>
<dbReference type="SUPFAM" id="SSF51120">
    <property type="entry name" value="beta-Roll"/>
    <property type="match status" value="3"/>
</dbReference>
<feature type="compositionally biased region" description="Gly residues" evidence="3">
    <location>
        <begin position="389"/>
        <end position="401"/>
    </location>
</feature>
<dbReference type="InterPro" id="IPR011049">
    <property type="entry name" value="Serralysin-like_metalloprot_C"/>
</dbReference>
<dbReference type="PANTHER" id="PTHR38340:SF1">
    <property type="entry name" value="S-LAYER PROTEIN"/>
    <property type="match status" value="1"/>
</dbReference>
<feature type="region of interest" description="Disordered" evidence="3">
    <location>
        <begin position="1"/>
        <end position="20"/>
    </location>
</feature>
<proteinExistence type="predicted"/>
<keyword evidence="2" id="KW-0964">Secreted</keyword>
<dbReference type="GO" id="GO:0005509">
    <property type="term" value="F:calcium ion binding"/>
    <property type="evidence" value="ECO:0007669"/>
    <property type="project" value="InterPro"/>
</dbReference>
<dbReference type="Pfam" id="PF00353">
    <property type="entry name" value="HemolysinCabind"/>
    <property type="match status" value="5"/>
</dbReference>
<name>A0A380TE70_9ZZZZ</name>
<accession>A0A380TE70</accession>
<dbReference type="PANTHER" id="PTHR38340">
    <property type="entry name" value="S-LAYER PROTEIN"/>
    <property type="match status" value="1"/>
</dbReference>
<dbReference type="InterPro" id="IPR001343">
    <property type="entry name" value="Hemolysn_Ca-bd"/>
</dbReference>
<dbReference type="PRINTS" id="PR00313">
    <property type="entry name" value="CABNDNGRPT"/>
</dbReference>
<dbReference type="Gene3D" id="2.150.10.10">
    <property type="entry name" value="Serralysin-like metalloprotease, C-terminal"/>
    <property type="match status" value="5"/>
</dbReference>
<comment type="subcellular location">
    <subcellularLocation>
        <location evidence="1">Secreted</location>
    </subcellularLocation>
</comment>
<evidence type="ECO:0000256" key="1">
    <source>
        <dbReference type="ARBA" id="ARBA00004613"/>
    </source>
</evidence>
<evidence type="ECO:0000256" key="2">
    <source>
        <dbReference type="ARBA" id="ARBA00022525"/>
    </source>
</evidence>
<sequence length="612" mass="61796">MTVEQPSVSTPLAGDKTANALTGTTSSETFFGYQANDTVIGNGGNDTVYGGTGSDSIQGQDGNDVLFGGGGPQLIDVSKLTIAEDVQAHLTFVTEDGIYKNAFGSYKIAADGSISGVEVVFANASAKGLGGALVPGKSGVDLTLKAGERLGFFIVSDGYARSTKNAKLLDDAGAVFELRNADGTPGNLNSGQPLRLWHLNPKSGVATEIDSGKDFDIFHSAADPARGFAPNSDGVSHVIGQADPASGTITLNFEDLRGGGDLDFDEPVVTLTIGSANVVAMMPASSGSSKAPDHDTIVAGGGDDKVFGMDGNDLIYAGSGNDTLWGNSGNDTLSGDTGFDRLYGGNGNDLLAGGDGNDTLAGNSGNDTLDGGEGNDSLDGGSGNDTLTGGHGSDTISGGGNNDLIDDGDGNDLITAGDGNDTLLGSAGDDDLNGGGGFDTLDLSKAETGLKVDLHGHTATGMGADTVWGVEAVIGSSFDDVFKGDKRDNAFFGGDGNDSFRGLGGNDTFTGGAGDDTYAWLASEIVSPTDGAHSVDHITDFANGDRLDLSRLVGKAGKADPDGWVKVEESGGNTVVAVDFDGHGDHFVDVVVLDGLTGLSLDTMLTDGTLIV</sequence>
<dbReference type="AlphaFoldDB" id="A0A380TE70"/>
<dbReference type="InterPro" id="IPR018511">
    <property type="entry name" value="Hemolysin-typ_Ca-bd_CS"/>
</dbReference>
<feature type="region of interest" description="Disordered" evidence="3">
    <location>
        <begin position="354"/>
        <end position="412"/>
    </location>
</feature>
<feature type="compositionally biased region" description="Low complexity" evidence="3">
    <location>
        <begin position="354"/>
        <end position="363"/>
    </location>
</feature>
<dbReference type="PROSITE" id="PS00330">
    <property type="entry name" value="HEMOLYSIN_CALCIUM"/>
    <property type="match status" value="4"/>
</dbReference>
<feature type="compositionally biased region" description="Polar residues" evidence="3">
    <location>
        <begin position="1"/>
        <end position="10"/>
    </location>
</feature>
<protein>
    <submittedName>
        <fullName evidence="4">Putative Iron-regulated protein FrpC</fullName>
    </submittedName>
</protein>
<dbReference type="InterPro" id="IPR050557">
    <property type="entry name" value="RTX_toxin/Mannuronan_C5-epim"/>
</dbReference>
<organism evidence="4">
    <name type="scientific">metagenome</name>
    <dbReference type="NCBI Taxonomy" id="256318"/>
    <lineage>
        <taxon>unclassified sequences</taxon>
        <taxon>metagenomes</taxon>
    </lineage>
</organism>
<reference evidence="4" key="1">
    <citation type="submission" date="2018-07" db="EMBL/GenBank/DDBJ databases">
        <authorList>
            <person name="Quirk P.G."/>
            <person name="Krulwich T.A."/>
        </authorList>
    </citation>
    <scope>NUCLEOTIDE SEQUENCE</scope>
</reference>
<gene>
    <name evidence="4" type="ORF">DF3PB_2240002</name>
</gene>
<evidence type="ECO:0000256" key="3">
    <source>
        <dbReference type="SAM" id="MobiDB-lite"/>
    </source>
</evidence>
<dbReference type="EMBL" id="UIDG01000140">
    <property type="protein sequence ID" value="SUS05945.1"/>
    <property type="molecule type" value="Genomic_DNA"/>
</dbReference>